<dbReference type="Pfam" id="PF04421">
    <property type="entry name" value="Mss4"/>
    <property type="match status" value="1"/>
</dbReference>
<dbReference type="InterPro" id="IPR051635">
    <property type="entry name" value="SNAT-like"/>
</dbReference>
<evidence type="ECO:0000259" key="6">
    <source>
        <dbReference type="PROSITE" id="PS51186"/>
    </source>
</evidence>
<dbReference type="Pfam" id="PF13673">
    <property type="entry name" value="Acetyltransf_10"/>
    <property type="match status" value="1"/>
</dbReference>
<dbReference type="InterPro" id="IPR011323">
    <property type="entry name" value="Mss4/transl-control_tumour"/>
</dbReference>
<dbReference type="GO" id="GO:0007264">
    <property type="term" value="P:small GTPase-mediated signal transduction"/>
    <property type="evidence" value="ECO:0007669"/>
    <property type="project" value="InterPro"/>
</dbReference>
<dbReference type="EMBL" id="JARIHO010000003">
    <property type="protein sequence ID" value="KAJ7363797.1"/>
    <property type="molecule type" value="Genomic_DNA"/>
</dbReference>
<dbReference type="InterPro" id="IPR007515">
    <property type="entry name" value="Mss4"/>
</dbReference>
<dbReference type="SUPFAM" id="SSF51316">
    <property type="entry name" value="Mss4-like"/>
    <property type="match status" value="1"/>
</dbReference>
<dbReference type="Proteomes" id="UP001218218">
    <property type="component" value="Unassembled WGS sequence"/>
</dbReference>
<sequence>MSHKSTLGALTFKNVPAEDLDQAIQIEVQGFPPDEAATLEAFKLRQSLAKDLFLGAYIDHQLVGYVCSTLSPDTSLTHDSMSKHIPGSSSVCIHSVCVSSDSKRQGVGLNLLREYIARLETAHREKSAPYERILLITHENLRQFYEKAGFEFVGPSAVVHGSQPWYEMRIVLGASSAPAVEAIPPGVFEALKRPSNRNPTSKPLSSFAGGITEVSFRDSGALLNKFDLLCPRSDCGSVILKRGVAKFVEAASVQLELASHPGHPLLPVLPQPPAVAQWWLITPSAMEFENIGFSRPVESLAGSGEKMKLLACAECDLGPVGWCKEGGTEFWLACSRVGYRDVV</sequence>
<dbReference type="PROSITE" id="PS51186">
    <property type="entry name" value="GNAT"/>
    <property type="match status" value="1"/>
</dbReference>
<dbReference type="Gene3D" id="3.40.630.30">
    <property type="match status" value="1"/>
</dbReference>
<dbReference type="InterPro" id="IPR011057">
    <property type="entry name" value="Mss4-like_sf"/>
</dbReference>
<name>A0AAD7AN81_9AGAR</name>
<keyword evidence="2" id="KW-0344">Guanine-nucleotide releasing factor</keyword>
<keyword evidence="1" id="KW-0813">Transport</keyword>
<dbReference type="CDD" id="cd04301">
    <property type="entry name" value="NAT_SF"/>
    <property type="match status" value="1"/>
</dbReference>
<dbReference type="InterPro" id="IPR016181">
    <property type="entry name" value="Acyl_CoA_acyltransferase"/>
</dbReference>
<dbReference type="GO" id="GO:0015031">
    <property type="term" value="P:protein transport"/>
    <property type="evidence" value="ECO:0007669"/>
    <property type="project" value="UniProtKB-KW"/>
</dbReference>
<gene>
    <name evidence="7" type="ORF">DFH08DRAFT_765304</name>
</gene>
<dbReference type="Gene3D" id="2.170.150.10">
    <property type="entry name" value="Metal Binding Protein, Guanine Nucleotide Exchange Factor, Chain A"/>
    <property type="match status" value="1"/>
</dbReference>
<dbReference type="InterPro" id="IPR000182">
    <property type="entry name" value="GNAT_dom"/>
</dbReference>
<reference evidence="7" key="1">
    <citation type="submission" date="2023-03" db="EMBL/GenBank/DDBJ databases">
        <title>Massive genome expansion in bonnet fungi (Mycena s.s.) driven by repeated elements and novel gene families across ecological guilds.</title>
        <authorList>
            <consortium name="Lawrence Berkeley National Laboratory"/>
            <person name="Harder C.B."/>
            <person name="Miyauchi S."/>
            <person name="Viragh M."/>
            <person name="Kuo A."/>
            <person name="Thoen E."/>
            <person name="Andreopoulos B."/>
            <person name="Lu D."/>
            <person name="Skrede I."/>
            <person name="Drula E."/>
            <person name="Henrissat B."/>
            <person name="Morin E."/>
            <person name="Kohler A."/>
            <person name="Barry K."/>
            <person name="LaButti K."/>
            <person name="Morin E."/>
            <person name="Salamov A."/>
            <person name="Lipzen A."/>
            <person name="Mereny Z."/>
            <person name="Hegedus B."/>
            <person name="Baldrian P."/>
            <person name="Stursova M."/>
            <person name="Weitz H."/>
            <person name="Taylor A."/>
            <person name="Grigoriev I.V."/>
            <person name="Nagy L.G."/>
            <person name="Martin F."/>
            <person name="Kauserud H."/>
        </authorList>
    </citation>
    <scope>NUCLEOTIDE SEQUENCE</scope>
    <source>
        <strain evidence="7">CBHHK002</strain>
    </source>
</reference>
<accession>A0AAD7AN81</accession>
<keyword evidence="3" id="KW-0808">Transferase</keyword>
<keyword evidence="4" id="KW-0653">Protein transport</keyword>
<keyword evidence="5" id="KW-0012">Acyltransferase</keyword>
<protein>
    <submittedName>
        <fullName evidence="7">Acyl-CoA N-acyltransferase</fullName>
    </submittedName>
</protein>
<dbReference type="GO" id="GO:0008080">
    <property type="term" value="F:N-acetyltransferase activity"/>
    <property type="evidence" value="ECO:0007669"/>
    <property type="project" value="UniProtKB-ARBA"/>
</dbReference>
<dbReference type="PROSITE" id="PS51796">
    <property type="entry name" value="MSS4"/>
    <property type="match status" value="1"/>
</dbReference>
<evidence type="ECO:0000256" key="3">
    <source>
        <dbReference type="ARBA" id="ARBA00022679"/>
    </source>
</evidence>
<evidence type="ECO:0000256" key="1">
    <source>
        <dbReference type="ARBA" id="ARBA00022448"/>
    </source>
</evidence>
<dbReference type="SUPFAM" id="SSF55729">
    <property type="entry name" value="Acyl-CoA N-acyltransferases (Nat)"/>
    <property type="match status" value="1"/>
</dbReference>
<keyword evidence="8" id="KW-1185">Reference proteome</keyword>
<comment type="caution">
    <text evidence="7">The sequence shown here is derived from an EMBL/GenBank/DDBJ whole genome shotgun (WGS) entry which is preliminary data.</text>
</comment>
<dbReference type="AlphaFoldDB" id="A0AAD7AN81"/>
<feature type="domain" description="N-acetyltransferase" evidence="6">
    <location>
        <begin position="10"/>
        <end position="173"/>
    </location>
</feature>
<evidence type="ECO:0000256" key="5">
    <source>
        <dbReference type="ARBA" id="ARBA00023315"/>
    </source>
</evidence>
<dbReference type="PANTHER" id="PTHR10908:SF0">
    <property type="entry name" value="SEROTONIN N-ACETYLTRANSFERASE"/>
    <property type="match status" value="1"/>
</dbReference>
<evidence type="ECO:0000256" key="4">
    <source>
        <dbReference type="ARBA" id="ARBA00022927"/>
    </source>
</evidence>
<evidence type="ECO:0000256" key="2">
    <source>
        <dbReference type="ARBA" id="ARBA00022658"/>
    </source>
</evidence>
<evidence type="ECO:0000313" key="7">
    <source>
        <dbReference type="EMBL" id="KAJ7363797.1"/>
    </source>
</evidence>
<organism evidence="7 8">
    <name type="scientific">Mycena albidolilacea</name>
    <dbReference type="NCBI Taxonomy" id="1033008"/>
    <lineage>
        <taxon>Eukaryota</taxon>
        <taxon>Fungi</taxon>
        <taxon>Dikarya</taxon>
        <taxon>Basidiomycota</taxon>
        <taxon>Agaricomycotina</taxon>
        <taxon>Agaricomycetes</taxon>
        <taxon>Agaricomycetidae</taxon>
        <taxon>Agaricales</taxon>
        <taxon>Marasmiineae</taxon>
        <taxon>Mycenaceae</taxon>
        <taxon>Mycena</taxon>
    </lineage>
</organism>
<dbReference type="GO" id="GO:0005085">
    <property type="term" value="F:guanyl-nucleotide exchange factor activity"/>
    <property type="evidence" value="ECO:0007669"/>
    <property type="project" value="UniProtKB-KW"/>
</dbReference>
<proteinExistence type="predicted"/>
<dbReference type="PANTHER" id="PTHR10908">
    <property type="entry name" value="SEROTONIN N-ACETYLTRANSFERASE"/>
    <property type="match status" value="1"/>
</dbReference>
<evidence type="ECO:0000313" key="8">
    <source>
        <dbReference type="Proteomes" id="UP001218218"/>
    </source>
</evidence>